<dbReference type="InterPro" id="IPR027417">
    <property type="entry name" value="P-loop_NTPase"/>
</dbReference>
<organism evidence="1 2">
    <name type="scientific">Cellulomonas xiejunii</name>
    <dbReference type="NCBI Taxonomy" id="2968083"/>
    <lineage>
        <taxon>Bacteria</taxon>
        <taxon>Bacillati</taxon>
        <taxon>Actinomycetota</taxon>
        <taxon>Actinomycetes</taxon>
        <taxon>Micrococcales</taxon>
        <taxon>Cellulomonadaceae</taxon>
        <taxon>Cellulomonas</taxon>
    </lineage>
</organism>
<gene>
    <name evidence="1" type="ORF">NP048_19050</name>
</gene>
<evidence type="ECO:0000313" key="2">
    <source>
        <dbReference type="Proteomes" id="UP001316384"/>
    </source>
</evidence>
<proteinExistence type="predicted"/>
<name>A0ABY5KRQ7_9CELL</name>
<dbReference type="InterPro" id="IPR008868">
    <property type="entry name" value="TniB"/>
</dbReference>
<dbReference type="RefSeq" id="WP_227576890.1">
    <property type="nucleotide sequence ID" value="NZ_CP101987.1"/>
</dbReference>
<sequence length="356" mass="40113">MKAGDWHQFARHTGPEPPAVYTVSELRAMPTRRLEAYIEERNAWLQYVQLPWAAGLRAQKRIDRIIKDNALRAPGAKNVVAVTAKHTAGKSTQVRAWANRFYRETLGPAFDDPTPPTWRPRPGVHAQDVPVCWIDLGSGKIRLFTTQVLSFFGYPTNGLIPDLVARFSDVVENHRLKLLVVDDINMLQLGNRDARQVLDHLKHINTVLGQHGGSLVLVGRREANSLVYTDPQLAGRLHVIQLETFRSEPEHRAEWQEFLHGAEQVLLPYLPAAEPGLLPRSLAPDIWRRTQGFMGDTVDLLRQVMHMAAEDGSWTIRKSHVAAAFLSERAKTEESMLPVLVRAKRAEAQRQVGAAR</sequence>
<dbReference type="Proteomes" id="UP001316384">
    <property type="component" value="Chromosome"/>
</dbReference>
<dbReference type="Pfam" id="PF05621">
    <property type="entry name" value="TniB"/>
    <property type="match status" value="1"/>
</dbReference>
<reference evidence="1 2" key="1">
    <citation type="submission" date="2022-07" db="EMBL/GenBank/DDBJ databases">
        <title>Novel species in genus cellulomonas.</title>
        <authorList>
            <person name="Ye L."/>
        </authorList>
    </citation>
    <scope>NUCLEOTIDE SEQUENCE [LARGE SCALE GENOMIC DNA]</scope>
    <source>
        <strain evidence="2">zg-B89</strain>
    </source>
</reference>
<accession>A0ABY5KRQ7</accession>
<keyword evidence="2" id="KW-1185">Reference proteome</keyword>
<evidence type="ECO:0000313" key="1">
    <source>
        <dbReference type="EMBL" id="UUI71856.1"/>
    </source>
</evidence>
<dbReference type="SUPFAM" id="SSF52540">
    <property type="entry name" value="P-loop containing nucleoside triphosphate hydrolases"/>
    <property type="match status" value="1"/>
</dbReference>
<protein>
    <submittedName>
        <fullName evidence="1">TniB family NTP-binding protein</fullName>
    </submittedName>
</protein>
<dbReference type="EMBL" id="CP101987">
    <property type="protein sequence ID" value="UUI71856.1"/>
    <property type="molecule type" value="Genomic_DNA"/>
</dbReference>